<organism evidence="1 2">
    <name type="scientific">Williamsia deligens</name>
    <dbReference type="NCBI Taxonomy" id="321325"/>
    <lineage>
        <taxon>Bacteria</taxon>
        <taxon>Bacillati</taxon>
        <taxon>Actinomycetota</taxon>
        <taxon>Actinomycetes</taxon>
        <taxon>Mycobacteriales</taxon>
        <taxon>Nocardiaceae</taxon>
        <taxon>Williamsia</taxon>
    </lineage>
</organism>
<reference evidence="2" key="1">
    <citation type="journal article" date="2019" name="Int. J. Syst. Evol. Microbiol.">
        <title>The Global Catalogue of Microorganisms (GCM) 10K type strain sequencing project: providing services to taxonomists for standard genome sequencing and annotation.</title>
        <authorList>
            <consortium name="The Broad Institute Genomics Platform"/>
            <consortium name="The Broad Institute Genome Sequencing Center for Infectious Disease"/>
            <person name="Wu L."/>
            <person name="Ma J."/>
        </authorList>
    </citation>
    <scope>NUCLEOTIDE SEQUENCE [LARGE SCALE GENOMIC DNA]</scope>
    <source>
        <strain evidence="2">CCUG 50873</strain>
    </source>
</reference>
<accession>A0ABW3GCP7</accession>
<comment type="caution">
    <text evidence="1">The sequence shown here is derived from an EMBL/GenBank/DDBJ whole genome shotgun (WGS) entry which is preliminary data.</text>
</comment>
<keyword evidence="2" id="KW-1185">Reference proteome</keyword>
<dbReference type="Proteomes" id="UP001597068">
    <property type="component" value="Unassembled WGS sequence"/>
</dbReference>
<proteinExistence type="predicted"/>
<sequence>MCPDCAFRIVTSTMTGELRADGTRDDVVLRYCSPDCALNGTRPA</sequence>
<evidence type="ECO:0000313" key="1">
    <source>
        <dbReference type="EMBL" id="MFD0926705.1"/>
    </source>
</evidence>
<dbReference type="EMBL" id="JBHTIL010000001">
    <property type="protein sequence ID" value="MFD0926705.1"/>
    <property type="molecule type" value="Genomic_DNA"/>
</dbReference>
<evidence type="ECO:0000313" key="2">
    <source>
        <dbReference type="Proteomes" id="UP001597068"/>
    </source>
</evidence>
<dbReference type="RefSeq" id="WP_301283139.1">
    <property type="nucleotide sequence ID" value="NZ_BAAAMO010000002.1"/>
</dbReference>
<gene>
    <name evidence="1" type="ORF">ACFQ04_13260</name>
</gene>
<protein>
    <submittedName>
        <fullName evidence="1">Uncharacterized protein</fullName>
    </submittedName>
</protein>
<name>A0ABW3GCP7_9NOCA</name>